<evidence type="ECO:0000256" key="5">
    <source>
        <dbReference type="ARBA" id="ARBA00022588"/>
    </source>
</evidence>
<dbReference type="GO" id="GO:0045087">
    <property type="term" value="P:innate immune response"/>
    <property type="evidence" value="ECO:0007669"/>
    <property type="project" value="UniProtKB-KW"/>
</dbReference>
<keyword evidence="6" id="KW-0677">Repeat</keyword>
<keyword evidence="8" id="KW-0391">Immunity</keyword>
<dbReference type="GO" id="GO:0007165">
    <property type="term" value="P:signal transduction"/>
    <property type="evidence" value="ECO:0007669"/>
    <property type="project" value="InterPro"/>
</dbReference>
<dbReference type="SUPFAM" id="SSF47769">
    <property type="entry name" value="SAM/Pointed domain"/>
    <property type="match status" value="2"/>
</dbReference>
<dbReference type="PROSITE" id="PS50105">
    <property type="entry name" value="SAM_DOMAIN"/>
    <property type="match status" value="1"/>
</dbReference>
<evidence type="ECO:0000256" key="7">
    <source>
        <dbReference type="ARBA" id="ARBA00022801"/>
    </source>
</evidence>
<feature type="region of interest" description="Disordered" evidence="11">
    <location>
        <begin position="420"/>
        <end position="452"/>
    </location>
</feature>
<dbReference type="Gene3D" id="1.25.10.10">
    <property type="entry name" value="Leucine-rich Repeat Variant"/>
    <property type="match status" value="1"/>
</dbReference>
<dbReference type="Gene3D" id="3.40.50.10140">
    <property type="entry name" value="Toll/interleukin-1 receptor homology (TIR) domain"/>
    <property type="match status" value="1"/>
</dbReference>
<dbReference type="SMART" id="SM00454">
    <property type="entry name" value="SAM"/>
    <property type="match status" value="2"/>
</dbReference>
<dbReference type="FunFam" id="1.10.150.50:FF:000043">
    <property type="entry name" value="Sterile alpha and TIR motif-containing 1"/>
    <property type="match status" value="1"/>
</dbReference>
<evidence type="ECO:0000256" key="11">
    <source>
        <dbReference type="SAM" id="MobiDB-lite"/>
    </source>
</evidence>
<evidence type="ECO:0000259" key="13">
    <source>
        <dbReference type="PROSITE" id="PS50105"/>
    </source>
</evidence>
<protein>
    <recommendedName>
        <fullName evidence="3">ADP-ribosyl cyclase/cyclic ADP-ribose hydrolase</fullName>
        <ecNumber evidence="3">3.2.2.6</ecNumber>
    </recommendedName>
</protein>
<accession>A0AAV4ILC5</accession>
<keyword evidence="15" id="KW-1185">Reference proteome</keyword>
<dbReference type="Pfam" id="PF00536">
    <property type="entry name" value="SAM_1"/>
    <property type="match status" value="1"/>
</dbReference>
<comment type="similarity">
    <text evidence="2">Belongs to the SARM1 family.</text>
</comment>
<dbReference type="PROSITE" id="PS50104">
    <property type="entry name" value="TIR"/>
    <property type="match status" value="1"/>
</dbReference>
<evidence type="ECO:0000256" key="10">
    <source>
        <dbReference type="ARBA" id="ARBA00047304"/>
    </source>
</evidence>
<keyword evidence="4" id="KW-0963">Cytoplasm</keyword>
<dbReference type="GO" id="GO:0005737">
    <property type="term" value="C:cytoplasm"/>
    <property type="evidence" value="ECO:0007669"/>
    <property type="project" value="UniProtKB-SubCell"/>
</dbReference>
<dbReference type="EMBL" id="BMAT01013368">
    <property type="protein sequence ID" value="GFS11294.1"/>
    <property type="molecule type" value="Genomic_DNA"/>
</dbReference>
<feature type="compositionally biased region" description="Low complexity" evidence="11">
    <location>
        <begin position="424"/>
        <end position="444"/>
    </location>
</feature>
<gene>
    <name evidence="14" type="ORF">ElyMa_006668000</name>
</gene>
<dbReference type="EC" id="3.2.2.6" evidence="3"/>
<feature type="region of interest" description="Disordered" evidence="11">
    <location>
        <begin position="492"/>
        <end position="524"/>
    </location>
</feature>
<evidence type="ECO:0000256" key="3">
    <source>
        <dbReference type="ARBA" id="ARBA00011982"/>
    </source>
</evidence>
<dbReference type="GO" id="GO:0048678">
    <property type="term" value="P:response to axon injury"/>
    <property type="evidence" value="ECO:0007669"/>
    <property type="project" value="InterPro"/>
</dbReference>
<feature type="compositionally biased region" description="Polar residues" evidence="11">
    <location>
        <begin position="499"/>
        <end position="524"/>
    </location>
</feature>
<dbReference type="GO" id="GO:0035591">
    <property type="term" value="F:signaling adaptor activity"/>
    <property type="evidence" value="ECO:0007669"/>
    <property type="project" value="InterPro"/>
</dbReference>
<dbReference type="Pfam" id="PF07647">
    <property type="entry name" value="SAM_2"/>
    <property type="match status" value="1"/>
</dbReference>
<dbReference type="InterPro" id="IPR016024">
    <property type="entry name" value="ARM-type_fold"/>
</dbReference>
<dbReference type="GO" id="GO:0030425">
    <property type="term" value="C:dendrite"/>
    <property type="evidence" value="ECO:0007669"/>
    <property type="project" value="TreeGrafter"/>
</dbReference>
<dbReference type="Proteomes" id="UP000762676">
    <property type="component" value="Unassembled WGS sequence"/>
</dbReference>
<evidence type="ECO:0000259" key="12">
    <source>
        <dbReference type="PROSITE" id="PS50104"/>
    </source>
</evidence>
<reference evidence="14 15" key="1">
    <citation type="journal article" date="2021" name="Elife">
        <title>Chloroplast acquisition without the gene transfer in kleptoplastic sea slugs, Plakobranchus ocellatus.</title>
        <authorList>
            <person name="Maeda T."/>
            <person name="Takahashi S."/>
            <person name="Yoshida T."/>
            <person name="Shimamura S."/>
            <person name="Takaki Y."/>
            <person name="Nagai Y."/>
            <person name="Toyoda A."/>
            <person name="Suzuki Y."/>
            <person name="Arimoto A."/>
            <person name="Ishii H."/>
            <person name="Satoh N."/>
            <person name="Nishiyama T."/>
            <person name="Hasebe M."/>
            <person name="Maruyama T."/>
            <person name="Minagawa J."/>
            <person name="Obokata J."/>
            <person name="Shigenobu S."/>
        </authorList>
    </citation>
    <scope>NUCLEOTIDE SEQUENCE [LARGE SCALE GENOMIC DNA]</scope>
</reference>
<dbReference type="InterPro" id="IPR035897">
    <property type="entry name" value="Toll_tir_struct_dom_sf"/>
</dbReference>
<evidence type="ECO:0000256" key="9">
    <source>
        <dbReference type="ARBA" id="ARBA00023027"/>
    </source>
</evidence>
<evidence type="ECO:0000256" key="8">
    <source>
        <dbReference type="ARBA" id="ARBA00022859"/>
    </source>
</evidence>
<dbReference type="AlphaFoldDB" id="A0AAV4ILC5"/>
<dbReference type="InterPro" id="IPR013761">
    <property type="entry name" value="SAM/pointed_sf"/>
</dbReference>
<name>A0AAV4ILC5_9GAST</name>
<dbReference type="GO" id="GO:0034128">
    <property type="term" value="P:negative regulation of MyD88-independent toll-like receptor signaling pathway"/>
    <property type="evidence" value="ECO:0007669"/>
    <property type="project" value="InterPro"/>
</dbReference>
<keyword evidence="7" id="KW-0378">Hydrolase</keyword>
<keyword evidence="5" id="KW-0399">Innate immunity</keyword>
<evidence type="ECO:0000256" key="1">
    <source>
        <dbReference type="ARBA" id="ARBA00004496"/>
    </source>
</evidence>
<dbReference type="GO" id="GO:0061809">
    <property type="term" value="F:NAD+ nucleosidase activity, cyclic ADP-ribose generating"/>
    <property type="evidence" value="ECO:0007669"/>
    <property type="project" value="UniProtKB-EC"/>
</dbReference>
<dbReference type="InterPro" id="IPR039184">
    <property type="entry name" value="SARM1"/>
</dbReference>
<organism evidence="14 15">
    <name type="scientific">Elysia marginata</name>
    <dbReference type="NCBI Taxonomy" id="1093978"/>
    <lineage>
        <taxon>Eukaryota</taxon>
        <taxon>Metazoa</taxon>
        <taxon>Spiralia</taxon>
        <taxon>Lophotrochozoa</taxon>
        <taxon>Mollusca</taxon>
        <taxon>Gastropoda</taxon>
        <taxon>Heterobranchia</taxon>
        <taxon>Euthyneura</taxon>
        <taxon>Panpulmonata</taxon>
        <taxon>Sacoglossa</taxon>
        <taxon>Placobranchoidea</taxon>
        <taxon>Plakobranchidae</taxon>
        <taxon>Elysia</taxon>
    </lineage>
</organism>
<dbReference type="SUPFAM" id="SSF48371">
    <property type="entry name" value="ARM repeat"/>
    <property type="match status" value="1"/>
</dbReference>
<proteinExistence type="inferred from homology"/>
<dbReference type="Gene3D" id="1.10.150.50">
    <property type="entry name" value="Transcription Factor, Ets-1"/>
    <property type="match status" value="2"/>
</dbReference>
<dbReference type="PANTHER" id="PTHR22998">
    <property type="entry name" value="SARM1"/>
    <property type="match status" value="1"/>
</dbReference>
<sequence>MLGNPACSRIATFDTYDDNSIRYYACLAISALVANKELEASVIKSGTLELVLPFINSNRPSQFAASDVTHKQGRDKIWLKHLIPLLFSRRQEAQALAAFHFAMEAIIKAEQGRQEIFHEIDAVEPLKKIASSPNTVASKLAAEALKNIGEKIPHKLSQQVPLWTVDDVVYWITQIGFEDYAQKVRESHVDGDILLILTDDDLQHGLNMLSSIVRKRFARELKSLKITADYSISDPTGLDTWLMSLNPELSQYTYWMLRQGVDKFELKSLSEDELKEECGILNSVHRRQILARREGHLLKVHLQLRGFSVFLDIDRLRAGKFDENLLLSIQMSSHFVLILTPDALDRCLGDEGQEDWVHKEIVAALETNCNIVPIIDNFEWPPIEKMPEDMRGVVRFNSVRWVHEYQDACVEKLETFLRRQGRRQSQQQHMSSPSMSSMHSSEPQYPHPSSALASLHNTSDIQFTPLLPHVSPSLTSLQSVCADPYYYQQAPPESPVRMASSSGNSSQCLPDTPSHSTSSSVIFS</sequence>
<dbReference type="SUPFAM" id="SSF52200">
    <property type="entry name" value="Toll/Interleukin receptor TIR domain"/>
    <property type="match status" value="1"/>
</dbReference>
<dbReference type="InterPro" id="IPR001660">
    <property type="entry name" value="SAM"/>
</dbReference>
<comment type="caution">
    <text evidence="14">The sequence shown here is derived from an EMBL/GenBank/DDBJ whole genome shotgun (WGS) entry which is preliminary data.</text>
</comment>
<dbReference type="InterPro" id="IPR000157">
    <property type="entry name" value="TIR_dom"/>
</dbReference>
<comment type="subcellular location">
    <subcellularLocation>
        <location evidence="1">Cytoplasm</location>
    </subcellularLocation>
</comment>
<feature type="domain" description="TIR" evidence="12">
    <location>
        <begin position="276"/>
        <end position="421"/>
    </location>
</feature>
<dbReference type="PANTHER" id="PTHR22998:SF1">
    <property type="entry name" value="NAD(+) HYDROLASE SARM1"/>
    <property type="match status" value="1"/>
</dbReference>
<evidence type="ECO:0000313" key="14">
    <source>
        <dbReference type="EMBL" id="GFS11294.1"/>
    </source>
</evidence>
<dbReference type="GO" id="GO:0003953">
    <property type="term" value="F:NAD+ nucleosidase activity"/>
    <property type="evidence" value="ECO:0007669"/>
    <property type="project" value="InterPro"/>
</dbReference>
<evidence type="ECO:0000313" key="15">
    <source>
        <dbReference type="Proteomes" id="UP000762676"/>
    </source>
</evidence>
<dbReference type="SMART" id="SM00255">
    <property type="entry name" value="TIR"/>
    <property type="match status" value="1"/>
</dbReference>
<comment type="catalytic activity">
    <reaction evidence="10">
        <text>NAD(+) + H2O = ADP-D-ribose + nicotinamide + H(+)</text>
        <dbReference type="Rhea" id="RHEA:16301"/>
        <dbReference type="ChEBI" id="CHEBI:15377"/>
        <dbReference type="ChEBI" id="CHEBI:15378"/>
        <dbReference type="ChEBI" id="CHEBI:17154"/>
        <dbReference type="ChEBI" id="CHEBI:57540"/>
        <dbReference type="ChEBI" id="CHEBI:57967"/>
        <dbReference type="EC" id="3.2.2.6"/>
    </reaction>
    <physiologicalReaction direction="left-to-right" evidence="10">
        <dbReference type="Rhea" id="RHEA:16302"/>
    </physiologicalReaction>
</comment>
<keyword evidence="9" id="KW-0520">NAD</keyword>
<evidence type="ECO:0000256" key="4">
    <source>
        <dbReference type="ARBA" id="ARBA00022490"/>
    </source>
</evidence>
<feature type="domain" description="SAM" evidence="13">
    <location>
        <begin position="163"/>
        <end position="227"/>
    </location>
</feature>
<evidence type="ECO:0000256" key="2">
    <source>
        <dbReference type="ARBA" id="ARBA00008291"/>
    </source>
</evidence>
<evidence type="ECO:0000256" key="6">
    <source>
        <dbReference type="ARBA" id="ARBA00022737"/>
    </source>
</evidence>
<dbReference type="InterPro" id="IPR011989">
    <property type="entry name" value="ARM-like"/>
</dbReference>